<dbReference type="SMART" id="SM00041">
    <property type="entry name" value="CT"/>
    <property type="match status" value="1"/>
</dbReference>
<feature type="compositionally biased region" description="Acidic residues" evidence="8">
    <location>
        <begin position="200"/>
        <end position="220"/>
    </location>
</feature>
<proteinExistence type="inferred from homology"/>
<evidence type="ECO:0000256" key="5">
    <source>
        <dbReference type="ARBA" id="ARBA00023157"/>
    </source>
</evidence>
<evidence type="ECO:0000256" key="7">
    <source>
        <dbReference type="PROSITE-ProRule" id="PRU00039"/>
    </source>
</evidence>
<accession>A0A9Q0EXZ7</accession>
<feature type="region of interest" description="Disordered" evidence="8">
    <location>
        <begin position="24"/>
        <end position="50"/>
    </location>
</feature>
<comment type="caution">
    <text evidence="10">The sequence shown here is derived from an EMBL/GenBank/DDBJ whole genome shotgun (WGS) entry which is preliminary data.</text>
</comment>
<dbReference type="GO" id="GO:0032926">
    <property type="term" value="P:negative regulation of activin receptor signaling pathway"/>
    <property type="evidence" value="ECO:0007669"/>
    <property type="project" value="UniProtKB-ARBA"/>
</dbReference>
<dbReference type="InterPro" id="IPR006207">
    <property type="entry name" value="Cys_knot_C"/>
</dbReference>
<dbReference type="Pfam" id="PF03045">
    <property type="entry name" value="DAN"/>
    <property type="match status" value="1"/>
</dbReference>
<feature type="domain" description="CTCK" evidence="9">
    <location>
        <begin position="162"/>
        <end position="279"/>
    </location>
</feature>
<sequence>MAFSLCCVLLLSVLAPIASPLPHNAVESTQTRPAGGEQESSGDGPNEPPAALLLLRRGVAKVVRLDHRLQPPSGLFKRGAGMTHRGSPVGPFPAFLSRGRVSTAGRPAGGPPHHPKEKESPGALEMRKRQGLHMWQQAVSKDQHPGKVSLALSLKEARQRTCTAIPFTQRVSIRGCEAVTLHNKLCFGQCSSLFIPSGAAEEEEGEEGEEEEGEGEEREEREEREQAGGRARRGACSRCSPSRSHAARVPLRCGSRGLLEKTVMVVEECRCETGQDEAGPGAVEAVLHL</sequence>
<evidence type="ECO:0000256" key="8">
    <source>
        <dbReference type="SAM" id="MobiDB-lite"/>
    </source>
</evidence>
<feature type="region of interest" description="Disordered" evidence="8">
    <location>
        <begin position="102"/>
        <end position="123"/>
    </location>
</feature>
<gene>
    <name evidence="10" type="ORF">NHX12_018842</name>
</gene>
<dbReference type="PROSITE" id="PS01225">
    <property type="entry name" value="CTCK_2"/>
    <property type="match status" value="1"/>
</dbReference>
<evidence type="ECO:0000256" key="6">
    <source>
        <dbReference type="PIRNR" id="PIRNR027807"/>
    </source>
</evidence>
<evidence type="ECO:0000256" key="4">
    <source>
        <dbReference type="ARBA" id="ARBA00022729"/>
    </source>
</evidence>
<reference evidence="10" key="1">
    <citation type="submission" date="2022-07" db="EMBL/GenBank/DDBJ databases">
        <title>Chromosome-level genome of Muraenolepis orangiensis.</title>
        <authorList>
            <person name="Kim J."/>
        </authorList>
    </citation>
    <scope>NUCLEOTIDE SEQUENCE</scope>
    <source>
        <strain evidence="10">KU_S4_2022</strain>
        <tissue evidence="10">Muscle</tissue>
    </source>
</reference>
<comment type="caution">
    <text evidence="7">Lacks conserved residue(s) required for the propagation of feature annotation.</text>
</comment>
<keyword evidence="4 6" id="KW-0732">Signal</keyword>
<dbReference type="AlphaFoldDB" id="A0A9Q0EXZ7"/>
<feature type="region of interest" description="Disordered" evidence="8">
    <location>
        <begin position="198"/>
        <end position="239"/>
    </location>
</feature>
<dbReference type="InterPro" id="IPR016860">
    <property type="entry name" value="Cerberus"/>
</dbReference>
<dbReference type="GO" id="GO:0005576">
    <property type="term" value="C:extracellular region"/>
    <property type="evidence" value="ECO:0007669"/>
    <property type="project" value="UniProtKB-SubCell"/>
</dbReference>
<dbReference type="OrthoDB" id="9950584at2759"/>
<feature type="compositionally biased region" description="Basic and acidic residues" evidence="8">
    <location>
        <begin position="114"/>
        <end position="123"/>
    </location>
</feature>
<name>A0A9Q0EXZ7_9TELE</name>
<dbReference type="GO" id="GO:0061371">
    <property type="term" value="P:determination of heart left/right asymmetry"/>
    <property type="evidence" value="ECO:0007669"/>
    <property type="project" value="TreeGrafter"/>
</dbReference>
<feature type="signal peptide" evidence="6">
    <location>
        <begin position="1"/>
        <end position="20"/>
    </location>
</feature>
<feature type="chain" id="PRO_5040556920" description="CTCK domain-containing protein" evidence="6">
    <location>
        <begin position="21"/>
        <end position="289"/>
    </location>
</feature>
<dbReference type="Gene3D" id="2.10.90.10">
    <property type="entry name" value="Cystine-knot cytokines"/>
    <property type="match status" value="1"/>
</dbReference>
<evidence type="ECO:0000256" key="3">
    <source>
        <dbReference type="ARBA" id="ARBA00022525"/>
    </source>
</evidence>
<feature type="compositionally biased region" description="Polar residues" evidence="8">
    <location>
        <begin position="26"/>
        <end position="43"/>
    </location>
</feature>
<dbReference type="InterPro" id="IPR029034">
    <property type="entry name" value="Cystine-knot_cytokine"/>
</dbReference>
<evidence type="ECO:0000259" key="9">
    <source>
        <dbReference type="PROSITE" id="PS01225"/>
    </source>
</evidence>
<evidence type="ECO:0000256" key="1">
    <source>
        <dbReference type="ARBA" id="ARBA00004613"/>
    </source>
</evidence>
<keyword evidence="5" id="KW-1015">Disulfide bond</keyword>
<comment type="similarity">
    <text evidence="2 6">Belongs to the DAN family.</text>
</comment>
<keyword evidence="11" id="KW-1185">Reference proteome</keyword>
<dbReference type="EMBL" id="JANIIK010000034">
    <property type="protein sequence ID" value="KAJ3615274.1"/>
    <property type="molecule type" value="Genomic_DNA"/>
</dbReference>
<evidence type="ECO:0000313" key="10">
    <source>
        <dbReference type="EMBL" id="KAJ3615274.1"/>
    </source>
</evidence>
<comment type="subcellular location">
    <subcellularLocation>
        <location evidence="1 6">Secreted</location>
    </subcellularLocation>
</comment>
<protein>
    <recommendedName>
        <fullName evidence="9">CTCK domain-containing protein</fullName>
    </recommendedName>
</protein>
<dbReference type="PANTHER" id="PTHR15273:SF8">
    <property type="entry name" value="CERBERUS"/>
    <property type="match status" value="1"/>
</dbReference>
<dbReference type="InterPro" id="IPR004133">
    <property type="entry name" value="DAN_dom"/>
</dbReference>
<evidence type="ECO:0000313" key="11">
    <source>
        <dbReference type="Proteomes" id="UP001148018"/>
    </source>
</evidence>
<evidence type="ECO:0000256" key="2">
    <source>
        <dbReference type="ARBA" id="ARBA00007872"/>
    </source>
</evidence>
<dbReference type="PANTHER" id="PTHR15273">
    <property type="entry name" value="DAN DOMAIN FAMILY MEMBER 5"/>
    <property type="match status" value="1"/>
</dbReference>
<dbReference type="PIRSF" id="PIRSF027807">
    <property type="entry name" value="Cerberus"/>
    <property type="match status" value="1"/>
</dbReference>
<dbReference type="Proteomes" id="UP001148018">
    <property type="component" value="Unassembled WGS sequence"/>
</dbReference>
<organism evidence="10 11">
    <name type="scientific">Muraenolepis orangiensis</name>
    <name type="common">Patagonian moray cod</name>
    <dbReference type="NCBI Taxonomy" id="630683"/>
    <lineage>
        <taxon>Eukaryota</taxon>
        <taxon>Metazoa</taxon>
        <taxon>Chordata</taxon>
        <taxon>Craniata</taxon>
        <taxon>Vertebrata</taxon>
        <taxon>Euteleostomi</taxon>
        <taxon>Actinopterygii</taxon>
        <taxon>Neopterygii</taxon>
        <taxon>Teleostei</taxon>
        <taxon>Neoteleostei</taxon>
        <taxon>Acanthomorphata</taxon>
        <taxon>Zeiogadaria</taxon>
        <taxon>Gadariae</taxon>
        <taxon>Gadiformes</taxon>
        <taxon>Muraenolepidoidei</taxon>
        <taxon>Muraenolepididae</taxon>
        <taxon>Muraenolepis</taxon>
    </lineage>
</organism>
<keyword evidence="3 6" id="KW-0964">Secreted</keyword>